<dbReference type="InterPro" id="IPR011008">
    <property type="entry name" value="Dimeric_a/b-barrel"/>
</dbReference>
<accession>A0A418Q8D1</accession>
<dbReference type="GO" id="GO:0046872">
    <property type="term" value="F:metal ion binding"/>
    <property type="evidence" value="ECO:0007669"/>
    <property type="project" value="UniProtKB-KW"/>
</dbReference>
<feature type="chain" id="PRO_5019287896" evidence="9">
    <location>
        <begin position="33"/>
        <end position="390"/>
    </location>
</feature>
<dbReference type="Pfam" id="PF04261">
    <property type="entry name" value="Dyp_perox_N"/>
    <property type="match status" value="1"/>
</dbReference>
<evidence type="ECO:0000313" key="13">
    <source>
        <dbReference type="Proteomes" id="UP000285278"/>
    </source>
</evidence>
<evidence type="ECO:0000256" key="6">
    <source>
        <dbReference type="ARBA" id="ARBA00023002"/>
    </source>
</evidence>
<reference evidence="12 13" key="1">
    <citation type="submission" date="2018-09" db="EMBL/GenBank/DDBJ databases">
        <title>Optimization and identification of Corynebacterium falsenii FN1-14 from fish paste.</title>
        <authorList>
            <person name="Daroonpunt R."/>
            <person name="Tanasupawat S."/>
        </authorList>
    </citation>
    <scope>NUCLEOTIDE SEQUENCE [LARGE SCALE GENOMIC DNA]</scope>
    <source>
        <strain evidence="12 13">FN1-14</strain>
    </source>
</reference>
<evidence type="ECO:0000256" key="3">
    <source>
        <dbReference type="ARBA" id="ARBA00022617"/>
    </source>
</evidence>
<gene>
    <name evidence="12" type="ORF">D3M95_04305</name>
</gene>
<dbReference type="SUPFAM" id="SSF54909">
    <property type="entry name" value="Dimeric alpha+beta barrel"/>
    <property type="match status" value="1"/>
</dbReference>
<feature type="domain" description="Dyp-type peroxidase N-terminal" evidence="10">
    <location>
        <begin position="54"/>
        <end position="201"/>
    </location>
</feature>
<dbReference type="PANTHER" id="PTHR30521:SF4">
    <property type="entry name" value="DEFERROCHELATASE"/>
    <property type="match status" value="1"/>
</dbReference>
<evidence type="ECO:0000256" key="1">
    <source>
        <dbReference type="ARBA" id="ARBA00001970"/>
    </source>
</evidence>
<dbReference type="GO" id="GO:0020037">
    <property type="term" value="F:heme binding"/>
    <property type="evidence" value="ECO:0007669"/>
    <property type="project" value="InterPro"/>
</dbReference>
<keyword evidence="3" id="KW-0349">Heme</keyword>
<dbReference type="Pfam" id="PF20628">
    <property type="entry name" value="Dyp_perox_C"/>
    <property type="match status" value="1"/>
</dbReference>
<dbReference type="PROSITE" id="PS51318">
    <property type="entry name" value="TAT"/>
    <property type="match status" value="1"/>
</dbReference>
<keyword evidence="7" id="KW-0408">Iron</keyword>
<name>A0A418Q8D1_9CORY</name>
<dbReference type="InterPro" id="IPR048327">
    <property type="entry name" value="Dyp_perox_N"/>
</dbReference>
<keyword evidence="5 9" id="KW-0732">Signal</keyword>
<dbReference type="GO" id="GO:0004601">
    <property type="term" value="F:peroxidase activity"/>
    <property type="evidence" value="ECO:0007669"/>
    <property type="project" value="UniProtKB-KW"/>
</dbReference>
<evidence type="ECO:0000313" key="12">
    <source>
        <dbReference type="EMBL" id="RIX35729.1"/>
    </source>
</evidence>
<evidence type="ECO:0000256" key="5">
    <source>
        <dbReference type="ARBA" id="ARBA00022729"/>
    </source>
</evidence>
<feature type="signal peptide" evidence="9">
    <location>
        <begin position="1"/>
        <end position="32"/>
    </location>
</feature>
<feature type="domain" description="Dyp-type peroxidase C-terminal" evidence="11">
    <location>
        <begin position="209"/>
        <end position="377"/>
    </location>
</feature>
<evidence type="ECO:0000256" key="7">
    <source>
        <dbReference type="ARBA" id="ARBA00023004"/>
    </source>
</evidence>
<evidence type="ECO:0000256" key="8">
    <source>
        <dbReference type="ARBA" id="ARBA00025737"/>
    </source>
</evidence>
<dbReference type="OrthoDB" id="9781066at2"/>
<dbReference type="InterPro" id="IPR048328">
    <property type="entry name" value="Dyp_perox_C"/>
</dbReference>
<comment type="similarity">
    <text evidence="8">Belongs to the DyP-type peroxidase family.</text>
</comment>
<comment type="caution">
    <text evidence="12">The sequence shown here is derived from an EMBL/GenBank/DDBJ whole genome shotgun (WGS) entry which is preliminary data.</text>
</comment>
<dbReference type="Proteomes" id="UP000285278">
    <property type="component" value="Unassembled WGS sequence"/>
</dbReference>
<keyword evidence="13" id="KW-1185">Reference proteome</keyword>
<evidence type="ECO:0000256" key="9">
    <source>
        <dbReference type="SAM" id="SignalP"/>
    </source>
</evidence>
<evidence type="ECO:0000259" key="10">
    <source>
        <dbReference type="Pfam" id="PF04261"/>
    </source>
</evidence>
<keyword evidence="4" id="KW-0479">Metal-binding</keyword>
<dbReference type="STRING" id="1451189.CFAL_05955"/>
<keyword evidence="6" id="KW-0560">Oxidoreductase</keyword>
<comment type="cofactor">
    <cofactor evidence="1">
        <name>heme b</name>
        <dbReference type="ChEBI" id="CHEBI:60344"/>
    </cofactor>
</comment>
<evidence type="ECO:0000256" key="4">
    <source>
        <dbReference type="ARBA" id="ARBA00022723"/>
    </source>
</evidence>
<dbReference type="AlphaFoldDB" id="A0A418Q8D1"/>
<proteinExistence type="inferred from homology"/>
<dbReference type="PROSITE" id="PS51404">
    <property type="entry name" value="DYP_PEROXIDASE"/>
    <property type="match status" value="1"/>
</dbReference>
<keyword evidence="2 12" id="KW-0575">Peroxidase</keyword>
<sequence length="390" mass="42425">MTLSRRGFFAGLGAAGAASVFTAATASGTATATEQDNADVAASKKTIDFDGPHQAGIRTAPQSHALLIAYDFKDGEENKQNMERLMRIWTKDARSMTQGEPALADLEGELSKTPDNLTITVGWGPTLIDKLKLSSKVPAWVSEHRDGLPAFKGDKLDDAWGQADLCLQICGNDLTAVNHAARVLTRGGQDYVTPVWSQRGFLDAVPGQTPRNLLGFKDGTAVPRTDDQYNEEIWDDQGGSAMVVRRIVYDMPAWEALDRQGRETVFGRKADTGAPLSGKGEFDKVDLNKTDDTGIPLIDKNSHVGIAAGEGTRLRRRAYNFDDAVTPKAESGLIFICFQKDPSTAFTPLQKRLAASDRLNRWITHVGSAVFWNPPGTQQGSYWGQKLLEG</sequence>
<protein>
    <submittedName>
        <fullName evidence="12">Dyp-type peroxidase</fullName>
    </submittedName>
</protein>
<evidence type="ECO:0000256" key="2">
    <source>
        <dbReference type="ARBA" id="ARBA00022559"/>
    </source>
</evidence>
<organism evidence="12 13">
    <name type="scientific">Corynebacterium falsenii</name>
    <dbReference type="NCBI Taxonomy" id="108486"/>
    <lineage>
        <taxon>Bacteria</taxon>
        <taxon>Bacillati</taxon>
        <taxon>Actinomycetota</taxon>
        <taxon>Actinomycetes</taxon>
        <taxon>Mycobacteriales</taxon>
        <taxon>Corynebacteriaceae</taxon>
        <taxon>Corynebacterium</taxon>
    </lineage>
</organism>
<dbReference type="GO" id="GO:0005829">
    <property type="term" value="C:cytosol"/>
    <property type="evidence" value="ECO:0007669"/>
    <property type="project" value="TreeGrafter"/>
</dbReference>
<dbReference type="PANTHER" id="PTHR30521">
    <property type="entry name" value="DEFERROCHELATASE/PEROXIDASE"/>
    <property type="match status" value="1"/>
</dbReference>
<dbReference type="EMBL" id="QXJK01000003">
    <property type="protein sequence ID" value="RIX35729.1"/>
    <property type="molecule type" value="Genomic_DNA"/>
</dbReference>
<dbReference type="InterPro" id="IPR006311">
    <property type="entry name" value="TAT_signal"/>
</dbReference>
<dbReference type="NCBIfam" id="TIGR01413">
    <property type="entry name" value="Dyp_perox_fam"/>
    <property type="match status" value="1"/>
</dbReference>
<dbReference type="InterPro" id="IPR006314">
    <property type="entry name" value="Dyp_peroxidase"/>
</dbReference>
<evidence type="ECO:0000259" key="11">
    <source>
        <dbReference type="Pfam" id="PF20628"/>
    </source>
</evidence>